<dbReference type="Proteomes" id="UP001372338">
    <property type="component" value="Unassembled WGS sequence"/>
</dbReference>
<comment type="caution">
    <text evidence="2">The sequence shown here is derived from an EMBL/GenBank/DDBJ whole genome shotgun (WGS) entry which is preliminary data.</text>
</comment>
<keyword evidence="3" id="KW-1185">Reference proteome</keyword>
<organism evidence="2 3">
    <name type="scientific">Crotalaria pallida</name>
    <name type="common">Smooth rattlebox</name>
    <name type="synonym">Crotalaria striata</name>
    <dbReference type="NCBI Taxonomy" id="3830"/>
    <lineage>
        <taxon>Eukaryota</taxon>
        <taxon>Viridiplantae</taxon>
        <taxon>Streptophyta</taxon>
        <taxon>Embryophyta</taxon>
        <taxon>Tracheophyta</taxon>
        <taxon>Spermatophyta</taxon>
        <taxon>Magnoliopsida</taxon>
        <taxon>eudicotyledons</taxon>
        <taxon>Gunneridae</taxon>
        <taxon>Pentapetalae</taxon>
        <taxon>rosids</taxon>
        <taxon>fabids</taxon>
        <taxon>Fabales</taxon>
        <taxon>Fabaceae</taxon>
        <taxon>Papilionoideae</taxon>
        <taxon>50 kb inversion clade</taxon>
        <taxon>genistoids sensu lato</taxon>
        <taxon>core genistoids</taxon>
        <taxon>Crotalarieae</taxon>
        <taxon>Crotalaria</taxon>
    </lineage>
</organism>
<dbReference type="EMBL" id="JAYWIO010000005">
    <property type="protein sequence ID" value="KAK7259196.1"/>
    <property type="molecule type" value="Genomic_DNA"/>
</dbReference>
<dbReference type="Gene3D" id="3.90.120.10">
    <property type="entry name" value="DNA Methylase, subunit A, domain 2"/>
    <property type="match status" value="1"/>
</dbReference>
<dbReference type="AlphaFoldDB" id="A0AAN9I3L0"/>
<proteinExistence type="predicted"/>
<name>A0AAN9I3L0_CROPI</name>
<keyword evidence="1" id="KW-0949">S-adenosyl-L-methionine</keyword>
<dbReference type="PANTHER" id="PTHR46098">
    <property type="entry name" value="TRNA (CYTOSINE(38)-C(5))-METHYLTRANSFERASE"/>
    <property type="match status" value="1"/>
</dbReference>
<dbReference type="GO" id="GO:0005634">
    <property type="term" value="C:nucleus"/>
    <property type="evidence" value="ECO:0007669"/>
    <property type="project" value="TreeGrafter"/>
</dbReference>
<accession>A0AAN9I3L0</accession>
<reference evidence="2 3" key="1">
    <citation type="submission" date="2024-01" db="EMBL/GenBank/DDBJ databases">
        <title>The genomes of 5 underutilized Papilionoideae crops provide insights into root nodulation and disease resistanc.</title>
        <authorList>
            <person name="Yuan L."/>
        </authorList>
    </citation>
    <scope>NUCLEOTIDE SEQUENCE [LARGE SCALE GENOMIC DNA]</scope>
    <source>
        <strain evidence="2">ZHUSHIDOU_FW_LH</strain>
        <tissue evidence="2">Leaf</tissue>
    </source>
</reference>
<sequence length="111" mass="12957">MTDLSHESPTTFGKDNDIEYNSLDQYYVPPSFIERWRSAMDVVYPDSNRFCCFTKSYYRYVKGIGSLLATVQTKKMDIASLKEQCLRYFTPRGVCIFFTSLHSRISCNTFL</sequence>
<evidence type="ECO:0000256" key="1">
    <source>
        <dbReference type="ARBA" id="ARBA00022691"/>
    </source>
</evidence>
<evidence type="ECO:0000313" key="2">
    <source>
        <dbReference type="EMBL" id="KAK7259196.1"/>
    </source>
</evidence>
<dbReference type="InterPro" id="IPR050750">
    <property type="entry name" value="C5-MTase"/>
</dbReference>
<protein>
    <submittedName>
        <fullName evidence="2">Uncharacterized protein</fullName>
    </submittedName>
</protein>
<evidence type="ECO:0000313" key="3">
    <source>
        <dbReference type="Proteomes" id="UP001372338"/>
    </source>
</evidence>
<dbReference type="PANTHER" id="PTHR46098:SF1">
    <property type="entry name" value="TRNA (CYTOSINE(38)-C(5))-METHYLTRANSFERASE"/>
    <property type="match status" value="1"/>
</dbReference>
<gene>
    <name evidence="2" type="ORF">RIF29_24796</name>
</gene>